<dbReference type="InParanoid" id="Q0U9R6"/>
<dbReference type="HOGENOM" id="CLU_2484073_0_0_1"/>
<name>Q0U9R6_PHANO</name>
<protein>
    <submittedName>
        <fullName evidence="2">Uncharacterized protein</fullName>
    </submittedName>
</protein>
<evidence type="ECO:0000313" key="2">
    <source>
        <dbReference type="EMBL" id="EAT81206.1"/>
    </source>
</evidence>
<organism evidence="2 3">
    <name type="scientific">Phaeosphaeria nodorum (strain SN15 / ATCC MYA-4574 / FGSC 10173)</name>
    <name type="common">Glume blotch fungus</name>
    <name type="synonym">Parastagonospora nodorum</name>
    <dbReference type="NCBI Taxonomy" id="321614"/>
    <lineage>
        <taxon>Eukaryota</taxon>
        <taxon>Fungi</taxon>
        <taxon>Dikarya</taxon>
        <taxon>Ascomycota</taxon>
        <taxon>Pezizomycotina</taxon>
        <taxon>Dothideomycetes</taxon>
        <taxon>Pleosporomycetidae</taxon>
        <taxon>Pleosporales</taxon>
        <taxon>Pleosporineae</taxon>
        <taxon>Phaeosphaeriaceae</taxon>
        <taxon>Parastagonospora</taxon>
    </lineage>
</organism>
<evidence type="ECO:0000256" key="1">
    <source>
        <dbReference type="SAM" id="MobiDB-lite"/>
    </source>
</evidence>
<proteinExistence type="predicted"/>
<evidence type="ECO:0000313" key="3">
    <source>
        <dbReference type="Proteomes" id="UP000001055"/>
    </source>
</evidence>
<accession>Q0U9R6</accession>
<feature type="region of interest" description="Disordered" evidence="1">
    <location>
        <begin position="1"/>
        <end position="25"/>
    </location>
</feature>
<dbReference type="EMBL" id="CH445343">
    <property type="protein sequence ID" value="EAT81206.1"/>
    <property type="molecule type" value="Genomic_DNA"/>
</dbReference>
<dbReference type="KEGG" id="pno:SNOG_11498"/>
<gene>
    <name evidence="2" type="ORF">SNOG_11498</name>
</gene>
<sequence>MPDGAWLSGSAPPGGSQGLSRRASPGTATIATVTVSVNAVTPSIVKRQNPLACTTTITFDVYLYGPGFQRYSFSATTCDFKDRPNHD</sequence>
<dbReference type="GeneID" id="5978646"/>
<dbReference type="Proteomes" id="UP000001055">
    <property type="component" value="Unassembled WGS sequence"/>
</dbReference>
<dbReference type="AlphaFoldDB" id="Q0U9R6"/>
<dbReference type="RefSeq" id="XP_001801738.1">
    <property type="nucleotide sequence ID" value="XM_001801686.1"/>
</dbReference>
<reference evidence="3" key="1">
    <citation type="journal article" date="2007" name="Plant Cell">
        <title>Dothideomycete-plant interactions illuminated by genome sequencing and EST analysis of the wheat pathogen Stagonospora nodorum.</title>
        <authorList>
            <person name="Hane J.K."/>
            <person name="Lowe R.G."/>
            <person name="Solomon P.S."/>
            <person name="Tan K.C."/>
            <person name="Schoch C.L."/>
            <person name="Spatafora J.W."/>
            <person name="Crous P.W."/>
            <person name="Kodira C."/>
            <person name="Birren B.W."/>
            <person name="Galagan J.E."/>
            <person name="Torriani S.F."/>
            <person name="McDonald B.A."/>
            <person name="Oliver R.P."/>
        </authorList>
    </citation>
    <scope>NUCLEOTIDE SEQUENCE [LARGE SCALE GENOMIC DNA]</scope>
    <source>
        <strain evidence="3">SN15 / ATCC MYA-4574 / FGSC 10173</strain>
    </source>
</reference>